<reference evidence="2 3" key="1">
    <citation type="submission" date="2019-08" db="EMBL/GenBank/DDBJ databases">
        <title>Draft genome sequences of two oriental melons (Cucumis melo L. var makuwa).</title>
        <authorList>
            <person name="Kwon S.-Y."/>
        </authorList>
    </citation>
    <scope>NUCLEOTIDE SEQUENCE [LARGE SCALE GENOMIC DNA]</scope>
    <source>
        <strain evidence="3">cv. Chang Bougi</strain>
        <tissue evidence="2">Leaf</tissue>
    </source>
</reference>
<dbReference type="Gene3D" id="3.20.20.70">
    <property type="entry name" value="Aldolase class I"/>
    <property type="match status" value="1"/>
</dbReference>
<keyword evidence="1" id="KW-0472">Membrane</keyword>
<protein>
    <submittedName>
        <fullName evidence="2">Nicotinate-nucleotide pyrophosphorylase</fullName>
    </submittedName>
</protein>
<gene>
    <name evidence="2" type="ORF">E5676_scaffold120G00770</name>
</gene>
<sequence length="496" mass="56526">MVSKVLTMTNLATGKGTMLHDWFVSIASSSAFMALCHSWDITASWWGLCGGTGLSILLRHSCFIDVTVFSHMFIVHRLFIFRIIRFSITIFRVLSLIGVVLVRRVEVEINVVCESGEFKLRCIVRSHLLDCFAILGLYEFEELWYDGDDIRFESEDEDPSAMSGIINNGLSRRWSIRWYHKDALFSVTAQMDGKHVAFVIALTESKLKANRSRAWLNISEKFFRTTYVRVDAPGSIIQGISMYFIASVNRYSKGNGWSIDSRRERTDGSLLFFLKKKGKGSSDRWNGWKMRGAFFRWKRSLRSSQILLVESTRRILAEIGLDTEFKTQEMTMLLFLIHEGRRSSFGRGRVIWVDVSLIWISRVLRAIGSLGVLIGHGDFVCGMVGRGNGSKEEIKVRQLFLEISPGAYNPGAYKLNAYGYKEKVETRTLEEVHEVLRYATQNKTSLTRMMLDNMVVPLPSGDVDVSMLKEAVDIINGRFETEVMFICNIVCSTKFG</sequence>
<dbReference type="AlphaFoldDB" id="A0A5D3DZY8"/>
<keyword evidence="1" id="KW-1133">Transmembrane helix</keyword>
<evidence type="ECO:0000256" key="1">
    <source>
        <dbReference type="SAM" id="Phobius"/>
    </source>
</evidence>
<dbReference type="InterPro" id="IPR013785">
    <property type="entry name" value="Aldolase_TIM"/>
</dbReference>
<proteinExistence type="predicted"/>
<feature type="transmembrane region" description="Helical" evidence="1">
    <location>
        <begin position="79"/>
        <end position="102"/>
    </location>
</feature>
<accession>A0A5D3DZY8</accession>
<dbReference type="EMBL" id="SSTD01001877">
    <property type="protein sequence ID" value="TYK28979.1"/>
    <property type="molecule type" value="Genomic_DNA"/>
</dbReference>
<dbReference type="Proteomes" id="UP000321947">
    <property type="component" value="Unassembled WGS sequence"/>
</dbReference>
<keyword evidence="1" id="KW-0812">Transmembrane</keyword>
<name>A0A5D3DZY8_CUCMM</name>
<evidence type="ECO:0000313" key="2">
    <source>
        <dbReference type="EMBL" id="TYK28979.1"/>
    </source>
</evidence>
<organism evidence="2 3">
    <name type="scientific">Cucumis melo var. makuwa</name>
    <name type="common">Oriental melon</name>
    <dbReference type="NCBI Taxonomy" id="1194695"/>
    <lineage>
        <taxon>Eukaryota</taxon>
        <taxon>Viridiplantae</taxon>
        <taxon>Streptophyta</taxon>
        <taxon>Embryophyta</taxon>
        <taxon>Tracheophyta</taxon>
        <taxon>Spermatophyta</taxon>
        <taxon>Magnoliopsida</taxon>
        <taxon>eudicotyledons</taxon>
        <taxon>Gunneridae</taxon>
        <taxon>Pentapetalae</taxon>
        <taxon>rosids</taxon>
        <taxon>fabids</taxon>
        <taxon>Cucurbitales</taxon>
        <taxon>Cucurbitaceae</taxon>
        <taxon>Benincaseae</taxon>
        <taxon>Cucumis</taxon>
    </lineage>
</organism>
<comment type="caution">
    <text evidence="2">The sequence shown here is derived from an EMBL/GenBank/DDBJ whole genome shotgun (WGS) entry which is preliminary data.</text>
</comment>
<evidence type="ECO:0000313" key="3">
    <source>
        <dbReference type="Proteomes" id="UP000321947"/>
    </source>
</evidence>